<evidence type="ECO:0000313" key="2">
    <source>
        <dbReference type="Proteomes" id="UP001153269"/>
    </source>
</evidence>
<evidence type="ECO:0000313" key="1">
    <source>
        <dbReference type="EMBL" id="CAB1412582.1"/>
    </source>
</evidence>
<gene>
    <name evidence="1" type="ORF">PLEPLA_LOCUS275</name>
</gene>
<comment type="caution">
    <text evidence="1">The sequence shown here is derived from an EMBL/GenBank/DDBJ whole genome shotgun (WGS) entry which is preliminary data.</text>
</comment>
<reference evidence="1" key="1">
    <citation type="submission" date="2020-03" db="EMBL/GenBank/DDBJ databases">
        <authorList>
            <person name="Weist P."/>
        </authorList>
    </citation>
    <scope>NUCLEOTIDE SEQUENCE</scope>
</reference>
<protein>
    <submittedName>
        <fullName evidence="1">Uncharacterized protein</fullName>
    </submittedName>
</protein>
<dbReference type="Proteomes" id="UP001153269">
    <property type="component" value="Unassembled WGS sequence"/>
</dbReference>
<dbReference type="AlphaFoldDB" id="A0A9N7TGD4"/>
<organism evidence="1 2">
    <name type="scientific">Pleuronectes platessa</name>
    <name type="common">European plaice</name>
    <dbReference type="NCBI Taxonomy" id="8262"/>
    <lineage>
        <taxon>Eukaryota</taxon>
        <taxon>Metazoa</taxon>
        <taxon>Chordata</taxon>
        <taxon>Craniata</taxon>
        <taxon>Vertebrata</taxon>
        <taxon>Euteleostomi</taxon>
        <taxon>Actinopterygii</taxon>
        <taxon>Neopterygii</taxon>
        <taxon>Teleostei</taxon>
        <taxon>Neoteleostei</taxon>
        <taxon>Acanthomorphata</taxon>
        <taxon>Carangaria</taxon>
        <taxon>Pleuronectiformes</taxon>
        <taxon>Pleuronectoidei</taxon>
        <taxon>Pleuronectidae</taxon>
        <taxon>Pleuronectes</taxon>
    </lineage>
</organism>
<proteinExistence type="predicted"/>
<sequence>MKPKYLSYRGGHLVLVTSLGARVYRVVIVVCSREDGGRVFTLDCAAHDLMQGYACQIAKASGFGSIPSWQLTEAASSSLPPSYLEAAAILIPDTRRPTG</sequence>
<accession>A0A9N7TGD4</accession>
<keyword evidence="2" id="KW-1185">Reference proteome</keyword>
<dbReference type="EMBL" id="CADEAL010000008">
    <property type="protein sequence ID" value="CAB1412582.1"/>
    <property type="molecule type" value="Genomic_DNA"/>
</dbReference>
<name>A0A9N7TGD4_PLEPL</name>